<dbReference type="Pfam" id="PF04139">
    <property type="entry name" value="Rad9"/>
    <property type="match status" value="1"/>
</dbReference>
<evidence type="ECO:0000256" key="1">
    <source>
        <dbReference type="SAM" id="MobiDB-lite"/>
    </source>
</evidence>
<protein>
    <submittedName>
        <fullName evidence="3">Cell cycle checkpoint control protein RAD9A isoform X1</fullName>
    </submittedName>
</protein>
<dbReference type="Proteomes" id="UP000504635">
    <property type="component" value="Unplaced"/>
</dbReference>
<accession>A0A6J2Y757</accession>
<dbReference type="SUPFAM" id="SSF55979">
    <property type="entry name" value="DNA clamp"/>
    <property type="match status" value="1"/>
</dbReference>
<dbReference type="FunCoup" id="A0A6J2Y757">
    <property type="interactions" value="1187"/>
</dbReference>
<dbReference type="OrthoDB" id="60092at2759"/>
<keyword evidence="2" id="KW-1185">Reference proteome</keyword>
<organism evidence="2 3">
    <name type="scientific">Sitophilus oryzae</name>
    <name type="common">Rice weevil</name>
    <name type="synonym">Curculio oryzae</name>
    <dbReference type="NCBI Taxonomy" id="7048"/>
    <lineage>
        <taxon>Eukaryota</taxon>
        <taxon>Metazoa</taxon>
        <taxon>Ecdysozoa</taxon>
        <taxon>Arthropoda</taxon>
        <taxon>Hexapoda</taxon>
        <taxon>Insecta</taxon>
        <taxon>Pterygota</taxon>
        <taxon>Neoptera</taxon>
        <taxon>Endopterygota</taxon>
        <taxon>Coleoptera</taxon>
        <taxon>Polyphaga</taxon>
        <taxon>Cucujiformia</taxon>
        <taxon>Curculionidae</taxon>
        <taxon>Dryophthorinae</taxon>
        <taxon>Sitophilus</taxon>
    </lineage>
</organism>
<dbReference type="InParanoid" id="A0A6J2Y757"/>
<dbReference type="GeneID" id="115885053"/>
<dbReference type="AlphaFoldDB" id="A0A6J2Y757"/>
<dbReference type="Gene3D" id="3.70.10.10">
    <property type="match status" value="1"/>
</dbReference>
<dbReference type="GO" id="GO:0000076">
    <property type="term" value="P:DNA replication checkpoint signaling"/>
    <property type="evidence" value="ECO:0007669"/>
    <property type="project" value="TreeGrafter"/>
</dbReference>
<sequence>MTCDCISVCVCVIINNYIKIIYPNIYLYKMNCTIPGLNVKVLAKGIQALAKIGDELFIESKLEKLTFLSFNQCKTVCGQYHLLDSFFSQYDIKESILTKENPSVICKIHMKTLLPVFKGTNLEKKLDFVKIGYESDSDVIKFKVKYKCDDIIMTHTLRLMDPETLTIKNYAECGNNNICAASSFYNNLLTLFSNSDDDITLEITNDKVIVRNYCVGLPHKPKFVRSQVKLNSSEFFIFNVKDGTTINFSLKPFRTAIQFADALNLNLALHFDKGGKPLSIVMKNPTFEIIFVVSTLNPYADGHSSITAASLQTKTTQVTNASVDQNITSEDLEALINENWEEFDEEICQKSKKIKSDFCNGKSKQVLKSKPKNFVLSSDENKTEERTNQSKGGNNILASKSYECNDLVLGRPESPRSKKVKSIFKRSYDPTYTSSMLDVLAADSDSE</sequence>
<gene>
    <name evidence="3" type="primary">LOC115885053</name>
</gene>
<dbReference type="GO" id="GO:0071479">
    <property type="term" value="P:cellular response to ionizing radiation"/>
    <property type="evidence" value="ECO:0007669"/>
    <property type="project" value="TreeGrafter"/>
</dbReference>
<evidence type="ECO:0000313" key="3">
    <source>
        <dbReference type="RefSeq" id="XP_030759673.1"/>
    </source>
</evidence>
<dbReference type="InterPro" id="IPR046938">
    <property type="entry name" value="DNA_clamp_sf"/>
</dbReference>
<dbReference type="GO" id="GO:0006281">
    <property type="term" value="P:DNA repair"/>
    <property type="evidence" value="ECO:0007669"/>
    <property type="project" value="TreeGrafter"/>
</dbReference>
<dbReference type="GO" id="GO:0030896">
    <property type="term" value="C:checkpoint clamp complex"/>
    <property type="evidence" value="ECO:0007669"/>
    <property type="project" value="InterPro"/>
</dbReference>
<name>A0A6J2Y757_SITOR</name>
<feature type="region of interest" description="Disordered" evidence="1">
    <location>
        <begin position="378"/>
        <end position="397"/>
    </location>
</feature>
<dbReference type="KEGG" id="soy:115885053"/>
<dbReference type="InterPro" id="IPR007268">
    <property type="entry name" value="Rad9/Ddc1"/>
</dbReference>
<dbReference type="GO" id="GO:0031573">
    <property type="term" value="P:mitotic intra-S DNA damage checkpoint signaling"/>
    <property type="evidence" value="ECO:0007669"/>
    <property type="project" value="TreeGrafter"/>
</dbReference>
<dbReference type="CTD" id="40054"/>
<feature type="compositionally biased region" description="Basic and acidic residues" evidence="1">
    <location>
        <begin position="379"/>
        <end position="388"/>
    </location>
</feature>
<dbReference type="PANTHER" id="PTHR15237:SF0">
    <property type="entry name" value="CELL CYCLE CHECKPOINT CONTROL PROTEIN"/>
    <property type="match status" value="1"/>
</dbReference>
<evidence type="ECO:0000313" key="2">
    <source>
        <dbReference type="Proteomes" id="UP000504635"/>
    </source>
</evidence>
<dbReference type="PANTHER" id="PTHR15237">
    <property type="entry name" value="DNA REPAIR PROTEIN RAD9"/>
    <property type="match status" value="1"/>
</dbReference>
<proteinExistence type="predicted"/>
<reference evidence="3" key="1">
    <citation type="submission" date="2025-08" db="UniProtKB">
        <authorList>
            <consortium name="RefSeq"/>
        </authorList>
    </citation>
    <scope>IDENTIFICATION</scope>
    <source>
        <tissue evidence="3">Gonads</tissue>
    </source>
</reference>
<dbReference type="RefSeq" id="XP_030759673.1">
    <property type="nucleotide sequence ID" value="XM_030903813.1"/>
</dbReference>